<protein>
    <submittedName>
        <fullName evidence="2">Uncharacterized protein</fullName>
    </submittedName>
</protein>
<name>A0AAD9KAM1_RIDPI</name>
<keyword evidence="3" id="KW-1185">Reference proteome</keyword>
<sequence length="59" mass="7010">MSTTLRSRTLKATSTWDRDTTPEKKKQDKEIKRRILAGWTAFAKHRDKFKSNIETCLKR</sequence>
<feature type="region of interest" description="Disordered" evidence="1">
    <location>
        <begin position="1"/>
        <end position="30"/>
    </location>
</feature>
<dbReference type="Proteomes" id="UP001209878">
    <property type="component" value="Unassembled WGS sequence"/>
</dbReference>
<proteinExistence type="predicted"/>
<evidence type="ECO:0000256" key="1">
    <source>
        <dbReference type="SAM" id="MobiDB-lite"/>
    </source>
</evidence>
<feature type="compositionally biased region" description="Basic and acidic residues" evidence="1">
    <location>
        <begin position="16"/>
        <end position="30"/>
    </location>
</feature>
<dbReference type="AlphaFoldDB" id="A0AAD9KAM1"/>
<dbReference type="EMBL" id="JAODUO010001240">
    <property type="protein sequence ID" value="KAK2168183.1"/>
    <property type="molecule type" value="Genomic_DNA"/>
</dbReference>
<gene>
    <name evidence="2" type="ORF">NP493_1242g00005</name>
</gene>
<reference evidence="2" key="1">
    <citation type="journal article" date="2023" name="Mol. Biol. Evol.">
        <title>Third-Generation Sequencing Reveals the Adaptive Role of the Epigenome in Three Deep-Sea Polychaetes.</title>
        <authorList>
            <person name="Perez M."/>
            <person name="Aroh O."/>
            <person name="Sun Y."/>
            <person name="Lan Y."/>
            <person name="Juniper S.K."/>
            <person name="Young C.R."/>
            <person name="Angers B."/>
            <person name="Qian P.Y."/>
        </authorList>
    </citation>
    <scope>NUCLEOTIDE SEQUENCE</scope>
    <source>
        <strain evidence="2">R07B-5</strain>
    </source>
</reference>
<evidence type="ECO:0000313" key="3">
    <source>
        <dbReference type="Proteomes" id="UP001209878"/>
    </source>
</evidence>
<organism evidence="2 3">
    <name type="scientific">Ridgeia piscesae</name>
    <name type="common">Tubeworm</name>
    <dbReference type="NCBI Taxonomy" id="27915"/>
    <lineage>
        <taxon>Eukaryota</taxon>
        <taxon>Metazoa</taxon>
        <taxon>Spiralia</taxon>
        <taxon>Lophotrochozoa</taxon>
        <taxon>Annelida</taxon>
        <taxon>Polychaeta</taxon>
        <taxon>Sedentaria</taxon>
        <taxon>Canalipalpata</taxon>
        <taxon>Sabellida</taxon>
        <taxon>Siboglinidae</taxon>
        <taxon>Ridgeia</taxon>
    </lineage>
</organism>
<accession>A0AAD9KAM1</accession>
<comment type="caution">
    <text evidence="2">The sequence shown here is derived from an EMBL/GenBank/DDBJ whole genome shotgun (WGS) entry which is preliminary data.</text>
</comment>
<feature type="compositionally biased region" description="Polar residues" evidence="1">
    <location>
        <begin position="1"/>
        <end position="15"/>
    </location>
</feature>
<evidence type="ECO:0000313" key="2">
    <source>
        <dbReference type="EMBL" id="KAK2168183.1"/>
    </source>
</evidence>